<dbReference type="PIRSF" id="PIRSF005788">
    <property type="entry name" value="NifK"/>
    <property type="match status" value="1"/>
</dbReference>
<protein>
    <submittedName>
        <fullName evidence="1">NifX-associated nitrogen fixation protein</fullName>
    </submittedName>
</protein>
<evidence type="ECO:0000313" key="2">
    <source>
        <dbReference type="Proteomes" id="UP000275436"/>
    </source>
</evidence>
<dbReference type="InterPro" id="IPR004952">
    <property type="entry name" value="NifX-assoc_nitrogen_fix"/>
</dbReference>
<evidence type="ECO:0000313" key="1">
    <source>
        <dbReference type="EMBL" id="RNJ42582.1"/>
    </source>
</evidence>
<gene>
    <name evidence="1" type="ORF">DNR46_27855</name>
</gene>
<sequence>MSDAAVSPAVNEDEAALATPFVKCLVRLIRAQDFDGSWQGKSDATLLADFIVTTEQRRAMPVIDDPGPDVLWRLDTFYTAVGLAIEERSGLMTSPITEMKPMGASGAWFSRPGGWSFCRDVHRFGFETFRKLAEAGTKLVEDATAAAEAYPDVARA</sequence>
<proteinExistence type="predicted"/>
<dbReference type="AlphaFoldDB" id="A0A3M9X4E0"/>
<name>A0A3M9X4E0_9HYPH</name>
<dbReference type="Pfam" id="PF03270">
    <property type="entry name" value="DUF269"/>
    <property type="match status" value="1"/>
</dbReference>
<dbReference type="Proteomes" id="UP000275436">
    <property type="component" value="Unassembled WGS sequence"/>
</dbReference>
<dbReference type="NCBIfam" id="TIGR02935">
    <property type="entry name" value="NifX-associated nitrogen fixation protein"/>
    <property type="match status" value="1"/>
</dbReference>
<reference evidence="1 2" key="1">
    <citation type="journal article" date="2018" name="Mol. Plant Microbe Interact.">
        <title>Taxonomically Different Co-Microsymbionts of a Relict Legume, Oxytropis popoviana, Have Complementary Sets of Symbiotic Genes and Together Increase the Efficiency of Plant Nodulation.</title>
        <authorList>
            <person name="Safronova V."/>
            <person name="Belimov A."/>
            <person name="Sazanova A."/>
            <person name="Chirak E."/>
            <person name="Verkhozina A."/>
            <person name="Kuznetsova I."/>
            <person name="Andronov E."/>
            <person name="Puhalsky J."/>
            <person name="Tikhonovich I."/>
        </authorList>
    </citation>
    <scope>NUCLEOTIDE SEQUENCE [LARGE SCALE GENOMIC DNA]</scope>
    <source>
        <strain evidence="1 2">Opo-235</strain>
    </source>
</reference>
<dbReference type="RefSeq" id="WP_123169590.1">
    <property type="nucleotide sequence ID" value="NZ_QKOD01000010.1"/>
</dbReference>
<dbReference type="EMBL" id="QKOD01000010">
    <property type="protein sequence ID" value="RNJ42582.1"/>
    <property type="molecule type" value="Genomic_DNA"/>
</dbReference>
<comment type="caution">
    <text evidence="1">The sequence shown here is derived from an EMBL/GenBank/DDBJ whole genome shotgun (WGS) entry which is preliminary data.</text>
</comment>
<organism evidence="1 2">
    <name type="scientific">Mesorhizobium japonicum</name>
    <dbReference type="NCBI Taxonomy" id="2066070"/>
    <lineage>
        <taxon>Bacteria</taxon>
        <taxon>Pseudomonadati</taxon>
        <taxon>Pseudomonadota</taxon>
        <taxon>Alphaproteobacteria</taxon>
        <taxon>Hyphomicrobiales</taxon>
        <taxon>Phyllobacteriaceae</taxon>
        <taxon>Mesorhizobium</taxon>
    </lineage>
</organism>
<accession>A0A3M9X4E0</accession>
<dbReference type="Gene3D" id="1.10.3100.20">
    <property type="entry name" value="Protein of unknown function DUF269"/>
    <property type="match status" value="1"/>
</dbReference>